<dbReference type="PROSITE" id="PS51402">
    <property type="entry name" value="CATALASE_3"/>
    <property type="match status" value="1"/>
</dbReference>
<keyword evidence="5" id="KW-0560">Oxidoreductase</keyword>
<gene>
    <name evidence="10" type="ORF">PLXY2_LOCUS13751</name>
</gene>
<comment type="caution">
    <text evidence="10">The sequence shown here is derived from an EMBL/GenBank/DDBJ whole genome shotgun (WGS) entry which is preliminary data.</text>
</comment>
<evidence type="ECO:0000313" key="10">
    <source>
        <dbReference type="EMBL" id="CAG9135486.1"/>
    </source>
</evidence>
<dbReference type="GO" id="GO:0020037">
    <property type="term" value="F:heme binding"/>
    <property type="evidence" value="ECO:0007669"/>
    <property type="project" value="InterPro"/>
</dbReference>
<evidence type="ECO:0000256" key="4">
    <source>
        <dbReference type="ARBA" id="ARBA00022723"/>
    </source>
</evidence>
<dbReference type="PIRSF" id="PIRSF038928">
    <property type="entry name" value="Catalase_clade1-3"/>
    <property type="match status" value="1"/>
</dbReference>
<dbReference type="SUPFAM" id="SSF56634">
    <property type="entry name" value="Heme-dependent catalase-like"/>
    <property type="match status" value="1"/>
</dbReference>
<dbReference type="InterPro" id="IPR018028">
    <property type="entry name" value="Catalase"/>
</dbReference>
<keyword evidence="8" id="KW-0732">Signal</keyword>
<dbReference type="GO" id="GO:0005739">
    <property type="term" value="C:mitochondrion"/>
    <property type="evidence" value="ECO:0007669"/>
    <property type="project" value="TreeGrafter"/>
</dbReference>
<comment type="similarity">
    <text evidence="1">Belongs to the catalase family.</text>
</comment>
<dbReference type="PRINTS" id="PR00067">
    <property type="entry name" value="CATALASE"/>
</dbReference>
<organism evidence="10 11">
    <name type="scientific">Plutella xylostella</name>
    <name type="common">Diamondback moth</name>
    <name type="synonym">Plutella maculipennis</name>
    <dbReference type="NCBI Taxonomy" id="51655"/>
    <lineage>
        <taxon>Eukaryota</taxon>
        <taxon>Metazoa</taxon>
        <taxon>Ecdysozoa</taxon>
        <taxon>Arthropoda</taxon>
        <taxon>Hexapoda</taxon>
        <taxon>Insecta</taxon>
        <taxon>Pterygota</taxon>
        <taxon>Neoptera</taxon>
        <taxon>Endopterygota</taxon>
        <taxon>Lepidoptera</taxon>
        <taxon>Glossata</taxon>
        <taxon>Ditrysia</taxon>
        <taxon>Yponomeutoidea</taxon>
        <taxon>Plutellidae</taxon>
        <taxon>Plutella</taxon>
    </lineage>
</organism>
<feature type="chain" id="PRO_5035724807" evidence="8">
    <location>
        <begin position="20"/>
        <end position="540"/>
    </location>
</feature>
<reference evidence="10" key="1">
    <citation type="submission" date="2020-11" db="EMBL/GenBank/DDBJ databases">
        <authorList>
            <person name="Whiteford S."/>
        </authorList>
    </citation>
    <scope>NUCLEOTIDE SEQUENCE</scope>
</reference>
<dbReference type="SMART" id="SM01060">
    <property type="entry name" value="Catalase"/>
    <property type="match status" value="1"/>
</dbReference>
<dbReference type="InterPro" id="IPR024711">
    <property type="entry name" value="Catalase_clade1/3"/>
</dbReference>
<evidence type="ECO:0000256" key="7">
    <source>
        <dbReference type="PIRSR" id="PIRSR038928-2"/>
    </source>
</evidence>
<dbReference type="GO" id="GO:0042542">
    <property type="term" value="P:response to hydrogen peroxide"/>
    <property type="evidence" value="ECO:0007669"/>
    <property type="project" value="TreeGrafter"/>
</dbReference>
<proteinExistence type="inferred from homology"/>
<dbReference type="GO" id="GO:0046872">
    <property type="term" value="F:metal ion binding"/>
    <property type="evidence" value="ECO:0007669"/>
    <property type="project" value="UniProtKB-KW"/>
</dbReference>
<dbReference type="Pfam" id="PF00199">
    <property type="entry name" value="Catalase"/>
    <property type="match status" value="1"/>
</dbReference>
<keyword evidence="2" id="KW-0575">Peroxidase</keyword>
<dbReference type="AlphaFoldDB" id="A0A8S4G4R9"/>
<protein>
    <submittedName>
        <fullName evidence="10">(diamondback moth) hypothetical protein</fullName>
    </submittedName>
</protein>
<evidence type="ECO:0000256" key="1">
    <source>
        <dbReference type="ARBA" id="ARBA00005329"/>
    </source>
</evidence>
<keyword evidence="3 7" id="KW-0349">Heme</keyword>
<evidence type="ECO:0000256" key="3">
    <source>
        <dbReference type="ARBA" id="ARBA00022617"/>
    </source>
</evidence>
<comment type="cofactor">
    <cofactor evidence="7">
        <name>heme</name>
        <dbReference type="ChEBI" id="CHEBI:30413"/>
    </cofactor>
</comment>
<dbReference type="GO" id="GO:0005777">
    <property type="term" value="C:peroxisome"/>
    <property type="evidence" value="ECO:0007669"/>
    <property type="project" value="TreeGrafter"/>
</dbReference>
<evidence type="ECO:0000259" key="9">
    <source>
        <dbReference type="SMART" id="SM01060"/>
    </source>
</evidence>
<feature type="binding site" description="axial binding residue" evidence="7">
    <location>
        <position position="377"/>
    </location>
    <ligand>
        <name>heme</name>
        <dbReference type="ChEBI" id="CHEBI:30413"/>
    </ligand>
    <ligandPart>
        <name>Fe</name>
        <dbReference type="ChEBI" id="CHEBI:18248"/>
    </ligandPart>
</feature>
<accession>A0A8S4G4R9</accession>
<keyword evidence="6 7" id="KW-0408">Iron</keyword>
<dbReference type="PANTHER" id="PTHR11465:SF9">
    <property type="entry name" value="CATALASE"/>
    <property type="match status" value="1"/>
</dbReference>
<keyword evidence="11" id="KW-1185">Reference proteome</keyword>
<dbReference type="GO" id="GO:0004096">
    <property type="term" value="F:catalase activity"/>
    <property type="evidence" value="ECO:0007669"/>
    <property type="project" value="InterPro"/>
</dbReference>
<keyword evidence="4 7" id="KW-0479">Metal-binding</keyword>
<evidence type="ECO:0000256" key="6">
    <source>
        <dbReference type="ARBA" id="ARBA00023004"/>
    </source>
</evidence>
<evidence type="ECO:0000256" key="8">
    <source>
        <dbReference type="SAM" id="SignalP"/>
    </source>
</evidence>
<dbReference type="GO" id="GO:0042744">
    <property type="term" value="P:hydrogen peroxide catabolic process"/>
    <property type="evidence" value="ECO:0007669"/>
    <property type="project" value="TreeGrafter"/>
</dbReference>
<sequence>MRGIARALCVVCVVGLARPQTLNSSDANVDPVSRQLFDYRWRKQRPDLLTISSGEPVYFDQTVALNSVLLNNRYVVESLQHAVNERTPDREVFAKGTGAHGYFEVTNDVTKYTKAKLFEKVGKRSRILVRLSVSQGEKGTTDLNPVAGKGFSVRFYTEEGNFDLLGLNTPVYFYKDPTLFREFVHAFRPNPKTFIRDGHTAVDFVTFNPVSLHTILWQLSEYGLPRGFRHMHGFPCHTYELYNEHGESYFVKFKFIAELGFDSFSLLEASTITSFDPDFFIRDLYNSIENKNYPAWRFEMDVLNTSDLRKLKFDPFDVARLWPNGTYTTVEIGRLVLNQNVKNQFAEVEQAAFNPTNLVPGIIEPPDQLFRGRVIAYNDAQIHRLGINRNKININCPMYAKTYNRDGIPPTLDNEGDAVNYYRNSFNGPIPLLDIARPRRQLIIEQSSAVDLQDCWRFYNEVLVTDAQKQRLVNAVVMVAIRVKTTLQKKLVRLLRQVDPKLAARFVATIDVFKKTVRLPQVVEDINRTNPNPFSNVTMS</sequence>
<evidence type="ECO:0000313" key="11">
    <source>
        <dbReference type="Proteomes" id="UP000653454"/>
    </source>
</evidence>
<name>A0A8S4G4R9_PLUXY</name>
<dbReference type="Gene3D" id="2.40.180.10">
    <property type="entry name" value="Catalase core domain"/>
    <property type="match status" value="1"/>
</dbReference>
<dbReference type="InterPro" id="IPR011614">
    <property type="entry name" value="Catalase_core"/>
</dbReference>
<evidence type="ECO:0000256" key="2">
    <source>
        <dbReference type="ARBA" id="ARBA00022559"/>
    </source>
</evidence>
<dbReference type="Proteomes" id="UP000653454">
    <property type="component" value="Unassembled WGS sequence"/>
</dbReference>
<dbReference type="EMBL" id="CAJHNJ030000105">
    <property type="protein sequence ID" value="CAG9135486.1"/>
    <property type="molecule type" value="Genomic_DNA"/>
</dbReference>
<dbReference type="PANTHER" id="PTHR11465">
    <property type="entry name" value="CATALASE"/>
    <property type="match status" value="1"/>
</dbReference>
<dbReference type="InterPro" id="IPR020835">
    <property type="entry name" value="Catalase_sf"/>
</dbReference>
<feature type="domain" description="Catalase core" evidence="9">
    <location>
        <begin position="50"/>
        <end position="430"/>
    </location>
</feature>
<evidence type="ECO:0000256" key="5">
    <source>
        <dbReference type="ARBA" id="ARBA00023002"/>
    </source>
</evidence>
<feature type="signal peptide" evidence="8">
    <location>
        <begin position="1"/>
        <end position="19"/>
    </location>
</feature>